<name>A0A510KRB9_9FUSO</name>
<dbReference type="RefSeq" id="WP_146997388.1">
    <property type="nucleotide sequence ID" value="NZ_AP019840.1"/>
</dbReference>
<dbReference type="EMBL" id="AP019840">
    <property type="protein sequence ID" value="BBM53231.1"/>
    <property type="molecule type" value="Genomic_DNA"/>
</dbReference>
<sequence>MKKIIFAFLILGSVYSFAAQKTLRTVEKCRVTSRGMTKDGKRFANCVSLQSGKTFNFTGLVEQTYYKFSKGTIFKVYFYGSGNRNLTLETFDYIGN</sequence>
<accession>A0A510KRB9</accession>
<reference evidence="2 3" key="1">
    <citation type="submission" date="2019-07" db="EMBL/GenBank/DDBJ databases">
        <title>Complete Genome Sequence of Leptotrichia trevisanii Strain JMUB3935.</title>
        <authorList>
            <person name="Watanabe S."/>
            <person name="Cui L."/>
        </authorList>
    </citation>
    <scope>NUCLEOTIDE SEQUENCE [LARGE SCALE GENOMIC DNA]</scope>
    <source>
        <strain evidence="2 3">JMUB3935</strain>
    </source>
</reference>
<evidence type="ECO:0000313" key="2">
    <source>
        <dbReference type="EMBL" id="BBM53231.1"/>
    </source>
</evidence>
<keyword evidence="1" id="KW-0732">Signal</keyword>
<gene>
    <name evidence="2" type="ORF">JMUB3935_2218</name>
</gene>
<dbReference type="AlphaFoldDB" id="A0A510KRB9"/>
<dbReference type="STRING" id="1122173.GCA_000482505_01155"/>
<protein>
    <submittedName>
        <fullName evidence="2">Uncharacterized protein</fullName>
    </submittedName>
</protein>
<dbReference type="Proteomes" id="UP000321378">
    <property type="component" value="Chromosome"/>
</dbReference>
<feature type="chain" id="PRO_5022187363" evidence="1">
    <location>
        <begin position="19"/>
        <end position="96"/>
    </location>
</feature>
<feature type="signal peptide" evidence="1">
    <location>
        <begin position="1"/>
        <end position="18"/>
    </location>
</feature>
<proteinExistence type="predicted"/>
<evidence type="ECO:0000313" key="3">
    <source>
        <dbReference type="Proteomes" id="UP000321378"/>
    </source>
</evidence>
<organism evidence="2 3">
    <name type="scientific">Leptotrichia trevisanii</name>
    <dbReference type="NCBI Taxonomy" id="109328"/>
    <lineage>
        <taxon>Bacteria</taxon>
        <taxon>Fusobacteriati</taxon>
        <taxon>Fusobacteriota</taxon>
        <taxon>Fusobacteriia</taxon>
        <taxon>Fusobacteriales</taxon>
        <taxon>Leptotrichiaceae</taxon>
        <taxon>Leptotrichia</taxon>
    </lineage>
</organism>
<evidence type="ECO:0000256" key="1">
    <source>
        <dbReference type="SAM" id="SignalP"/>
    </source>
</evidence>